<dbReference type="EMBL" id="JH921431">
    <property type="protein sequence ID" value="EKD19347.1"/>
    <property type="molecule type" value="Genomic_DNA"/>
</dbReference>
<dbReference type="HOGENOM" id="CLU_1315636_0_0_1"/>
<keyword evidence="2" id="KW-1185">Reference proteome</keyword>
<protein>
    <submittedName>
        <fullName evidence="1">Uncharacterized protein</fullName>
    </submittedName>
</protein>
<reference evidence="1 2" key="1">
    <citation type="journal article" date="2012" name="BMC Genomics">
        <title>Sequencing the genome of Marssonina brunnea reveals fungus-poplar co-evolution.</title>
        <authorList>
            <person name="Zhu S."/>
            <person name="Cao Y.-Z."/>
            <person name="Jiang C."/>
            <person name="Tan B.-Y."/>
            <person name="Wang Z."/>
            <person name="Feng S."/>
            <person name="Zhang L."/>
            <person name="Su X.-H."/>
            <person name="Brejova B."/>
            <person name="Vinar T."/>
            <person name="Xu M."/>
            <person name="Wang M.-X."/>
            <person name="Zhang S.-G."/>
            <person name="Huang M.-R."/>
            <person name="Wu R."/>
            <person name="Zhou Y."/>
        </authorList>
    </citation>
    <scope>NUCLEOTIDE SEQUENCE [LARGE SCALE GENOMIC DNA]</scope>
    <source>
        <strain evidence="1 2">MB_m1</strain>
    </source>
</reference>
<accession>K1X2U7</accession>
<name>K1X2U7_MARBU</name>
<evidence type="ECO:0000313" key="1">
    <source>
        <dbReference type="EMBL" id="EKD19347.1"/>
    </source>
</evidence>
<dbReference type="KEGG" id="mbe:MBM_02584"/>
<dbReference type="OrthoDB" id="3481258at2759"/>
<sequence>MGLMTYISSLLLASQPTTQFQSSTAQNFTLQVWLNNSPLNQQSVSWFPNPDFEKPGFFGIPIRSPADPLPVGDRAIFVRDRDFPDSLFFAEPDSQINKVFVQASGEVEYAVDLPTEFFKPYTGNFSTVDYTHWPDLETIHVLDFEPPGFVLGVWLACPRDLGVEKGYQLLAMTPMFKHAGCITLDWLVMREIEAERVADPEVAESRPGL</sequence>
<gene>
    <name evidence="1" type="ORF">MBM_02584</name>
</gene>
<dbReference type="AlphaFoldDB" id="K1X2U7"/>
<dbReference type="Proteomes" id="UP000006753">
    <property type="component" value="Unassembled WGS sequence"/>
</dbReference>
<proteinExistence type="predicted"/>
<organism evidence="1 2">
    <name type="scientific">Marssonina brunnea f. sp. multigermtubi (strain MB_m1)</name>
    <name type="common">Marssonina leaf spot fungus</name>
    <dbReference type="NCBI Taxonomy" id="1072389"/>
    <lineage>
        <taxon>Eukaryota</taxon>
        <taxon>Fungi</taxon>
        <taxon>Dikarya</taxon>
        <taxon>Ascomycota</taxon>
        <taxon>Pezizomycotina</taxon>
        <taxon>Leotiomycetes</taxon>
        <taxon>Helotiales</taxon>
        <taxon>Drepanopezizaceae</taxon>
        <taxon>Drepanopeziza</taxon>
    </lineage>
</organism>
<dbReference type="InParanoid" id="K1X2U7"/>
<evidence type="ECO:0000313" key="2">
    <source>
        <dbReference type="Proteomes" id="UP000006753"/>
    </source>
</evidence>